<proteinExistence type="predicted"/>
<organism evidence="2 3">
    <name type="scientific">Oryza meyeriana var. granulata</name>
    <dbReference type="NCBI Taxonomy" id="110450"/>
    <lineage>
        <taxon>Eukaryota</taxon>
        <taxon>Viridiplantae</taxon>
        <taxon>Streptophyta</taxon>
        <taxon>Embryophyta</taxon>
        <taxon>Tracheophyta</taxon>
        <taxon>Spermatophyta</taxon>
        <taxon>Magnoliopsida</taxon>
        <taxon>Liliopsida</taxon>
        <taxon>Poales</taxon>
        <taxon>Poaceae</taxon>
        <taxon>BOP clade</taxon>
        <taxon>Oryzoideae</taxon>
        <taxon>Oryzeae</taxon>
        <taxon>Oryzinae</taxon>
        <taxon>Oryza</taxon>
        <taxon>Oryza meyeriana</taxon>
    </lineage>
</organism>
<dbReference type="EMBL" id="SPHZ02000007">
    <property type="protein sequence ID" value="KAF0906549.1"/>
    <property type="molecule type" value="Genomic_DNA"/>
</dbReference>
<keyword evidence="3" id="KW-1185">Reference proteome</keyword>
<sequence length="95" mass="9806">MVNAITANTEASAGGTRSADQVEVLPLPLMEAEAGSEKHNVEHTPPPPQEVGADRNLSLGASSNRRPPTDHRSVDIVLLALAVDGITSASGNTII</sequence>
<comment type="caution">
    <text evidence="2">The sequence shown here is derived from an EMBL/GenBank/DDBJ whole genome shotgun (WGS) entry which is preliminary data.</text>
</comment>
<accession>A0A6G1D290</accession>
<name>A0A6G1D290_9ORYZ</name>
<evidence type="ECO:0000256" key="1">
    <source>
        <dbReference type="SAM" id="MobiDB-lite"/>
    </source>
</evidence>
<dbReference type="Proteomes" id="UP000479710">
    <property type="component" value="Unassembled WGS sequence"/>
</dbReference>
<gene>
    <name evidence="2" type="ORF">E2562_011529</name>
</gene>
<protein>
    <submittedName>
        <fullName evidence="2">Uncharacterized protein</fullName>
    </submittedName>
</protein>
<feature type="region of interest" description="Disordered" evidence="1">
    <location>
        <begin position="1"/>
        <end position="70"/>
    </location>
</feature>
<dbReference type="AlphaFoldDB" id="A0A6G1D290"/>
<reference evidence="2 3" key="1">
    <citation type="submission" date="2019-11" db="EMBL/GenBank/DDBJ databases">
        <title>Whole genome sequence of Oryza granulata.</title>
        <authorList>
            <person name="Li W."/>
        </authorList>
    </citation>
    <scope>NUCLEOTIDE SEQUENCE [LARGE SCALE GENOMIC DNA]</scope>
    <source>
        <strain evidence="3">cv. Menghai</strain>
        <tissue evidence="2">Leaf</tissue>
    </source>
</reference>
<feature type="compositionally biased region" description="Polar residues" evidence="1">
    <location>
        <begin position="1"/>
        <end position="11"/>
    </location>
</feature>
<evidence type="ECO:0000313" key="2">
    <source>
        <dbReference type="EMBL" id="KAF0906549.1"/>
    </source>
</evidence>
<evidence type="ECO:0000313" key="3">
    <source>
        <dbReference type="Proteomes" id="UP000479710"/>
    </source>
</evidence>